<proteinExistence type="predicted"/>
<reference evidence="1 2" key="1">
    <citation type="submission" date="2019-11" db="EMBL/GenBank/DDBJ databases">
        <title>Whole genome sequence of Haloferax sp. MBLA0076.</title>
        <authorList>
            <person name="Seo M.-J."/>
            <person name="Cho E.-S."/>
        </authorList>
    </citation>
    <scope>NUCLEOTIDE SEQUENCE [LARGE SCALE GENOMIC DNA]</scope>
    <source>
        <strain evidence="1 2">MBLA0076</strain>
    </source>
</reference>
<evidence type="ECO:0000313" key="1">
    <source>
        <dbReference type="EMBL" id="MRX22168.1"/>
    </source>
</evidence>
<keyword evidence="2" id="KW-1185">Reference proteome</keyword>
<evidence type="ECO:0000313" key="2">
    <source>
        <dbReference type="Proteomes" id="UP000439022"/>
    </source>
</evidence>
<dbReference type="EMBL" id="WKJO01000001">
    <property type="protein sequence ID" value="MRX22168.1"/>
    <property type="molecule type" value="Genomic_DNA"/>
</dbReference>
<gene>
    <name evidence="1" type="ORF">GJR96_09395</name>
</gene>
<protein>
    <recommendedName>
        <fullName evidence="3">DUF2971 domain-containing protein</fullName>
    </recommendedName>
</protein>
<name>A0A6A8GG89_9EURY</name>
<dbReference type="Proteomes" id="UP000439022">
    <property type="component" value="Unassembled WGS sequence"/>
</dbReference>
<accession>A0A6A8GG89</accession>
<dbReference type="AlphaFoldDB" id="A0A6A8GG89"/>
<organism evidence="1 2">
    <name type="scientific">Haloferax litoreum</name>
    <dbReference type="NCBI Taxonomy" id="2666140"/>
    <lineage>
        <taxon>Archaea</taxon>
        <taxon>Methanobacteriati</taxon>
        <taxon>Methanobacteriota</taxon>
        <taxon>Stenosarchaea group</taxon>
        <taxon>Halobacteria</taxon>
        <taxon>Halobacteriales</taxon>
        <taxon>Haloferacaceae</taxon>
        <taxon>Haloferax</taxon>
    </lineage>
</organism>
<comment type="caution">
    <text evidence="1">The sequence shown here is derived from an EMBL/GenBank/DDBJ whole genome shotgun (WGS) entry which is preliminary data.</text>
</comment>
<sequence length="289" mass="33274">MAPSSHNHNNSITDAFNEVIIRNYGHEDLAGLGDEEFEKIINIVKSIRDDSEDNWQPPHPSSDSKVWRYVNFTEIMSILERQSLWFSNFSNFEDPYEGTIPKKNLEEEIDKISSRADISRDAATNLHETYVSGNRHGQSGFVNCWNLSEYESAALWEQYIDSTDGVAIQTTVDRLEQSLSDCGRELTFGEIEYISYEDAKIPNGTLPTLYHKRLSFEHEKEFRASFLKQDDEDLGAGAYVDVDLDMLIDKLYLAPTTPDWFYNQVELVLDRYGVDCELKKSDIYSDPVY</sequence>
<evidence type="ECO:0008006" key="3">
    <source>
        <dbReference type="Google" id="ProtNLM"/>
    </source>
</evidence>
<dbReference type="RefSeq" id="WP_151162702.1">
    <property type="nucleotide sequence ID" value="NZ_WKJO01000001.1"/>
</dbReference>